<evidence type="ECO:0000313" key="2">
    <source>
        <dbReference type="Proteomes" id="UP000727857"/>
    </source>
</evidence>
<reference evidence="1" key="2">
    <citation type="journal article" date="2021" name="PeerJ">
        <title>Extensive microbial diversity within the chicken gut microbiome revealed by metagenomics and culture.</title>
        <authorList>
            <person name="Gilroy R."/>
            <person name="Ravi A."/>
            <person name="Getino M."/>
            <person name="Pursley I."/>
            <person name="Horton D.L."/>
            <person name="Alikhan N.F."/>
            <person name="Baker D."/>
            <person name="Gharbi K."/>
            <person name="Hall N."/>
            <person name="Watson M."/>
            <person name="Adriaenssens E.M."/>
            <person name="Foster-Nyarko E."/>
            <person name="Jarju S."/>
            <person name="Secka A."/>
            <person name="Antonio M."/>
            <person name="Oren A."/>
            <person name="Chaudhuri R.R."/>
            <person name="La Ragione R."/>
            <person name="Hildebrand F."/>
            <person name="Pallen M.J."/>
        </authorList>
    </citation>
    <scope>NUCLEOTIDE SEQUENCE</scope>
    <source>
        <strain evidence="1">517</strain>
    </source>
</reference>
<dbReference type="Proteomes" id="UP000727857">
    <property type="component" value="Unassembled WGS sequence"/>
</dbReference>
<feature type="non-terminal residue" evidence="1">
    <location>
        <position position="131"/>
    </location>
</feature>
<dbReference type="AlphaFoldDB" id="A0A940IDN2"/>
<protein>
    <submittedName>
        <fullName evidence="1">Uncharacterized protein</fullName>
    </submittedName>
</protein>
<comment type="caution">
    <text evidence="1">The sequence shown here is derived from an EMBL/GenBank/DDBJ whole genome shotgun (WGS) entry which is preliminary data.</text>
</comment>
<evidence type="ECO:0000313" key="1">
    <source>
        <dbReference type="EMBL" id="MBO8424736.1"/>
    </source>
</evidence>
<accession>A0A940IDN2</accession>
<gene>
    <name evidence="1" type="ORF">IAB16_06925</name>
</gene>
<name>A0A940IDN2_9FIRM</name>
<proteinExistence type="predicted"/>
<sequence>MKKLGIVVLIILFLGTVGLGIAGITGFRDANNAPAELTGWQKVRVADEALYPENFEYVDYAAEVVFDYDKYPDLADQGLFWCYYDEDLGKVVRLDADSDEGAALVDPDKPTIINVHGMMADGHYNEEAYYV</sequence>
<organism evidence="1 2">
    <name type="scientific">Candidatus Stercoripulliclostridium pullicola</name>
    <dbReference type="NCBI Taxonomy" id="2840953"/>
    <lineage>
        <taxon>Bacteria</taxon>
        <taxon>Bacillati</taxon>
        <taxon>Bacillota</taxon>
        <taxon>Clostridia</taxon>
        <taxon>Eubacteriales</taxon>
        <taxon>Candidatus Stercoripulliclostridium</taxon>
    </lineage>
</organism>
<reference evidence="1" key="1">
    <citation type="submission" date="2020-10" db="EMBL/GenBank/DDBJ databases">
        <authorList>
            <person name="Gilroy R."/>
        </authorList>
    </citation>
    <scope>NUCLEOTIDE SEQUENCE</scope>
    <source>
        <strain evidence="1">517</strain>
    </source>
</reference>
<dbReference type="EMBL" id="JADINF010000175">
    <property type="protein sequence ID" value="MBO8424736.1"/>
    <property type="molecule type" value="Genomic_DNA"/>
</dbReference>